<dbReference type="SUPFAM" id="SSF53720">
    <property type="entry name" value="ALDH-like"/>
    <property type="match status" value="1"/>
</dbReference>
<keyword evidence="5" id="KW-1185">Reference proteome</keyword>
<evidence type="ECO:0000256" key="1">
    <source>
        <dbReference type="ARBA" id="ARBA00009986"/>
    </source>
</evidence>
<dbReference type="PANTHER" id="PTHR43353">
    <property type="entry name" value="SUCCINATE-SEMIALDEHYDE DEHYDROGENASE, MITOCHONDRIAL"/>
    <property type="match status" value="1"/>
</dbReference>
<dbReference type="GO" id="GO:0016491">
    <property type="term" value="F:oxidoreductase activity"/>
    <property type="evidence" value="ECO:0007669"/>
    <property type="project" value="UniProtKB-KW"/>
</dbReference>
<evidence type="ECO:0000313" key="4">
    <source>
        <dbReference type="EMBL" id="MFC5293096.1"/>
    </source>
</evidence>
<proteinExistence type="inferred from homology"/>
<dbReference type="PANTHER" id="PTHR43353:SF5">
    <property type="entry name" value="SUCCINATE-SEMIALDEHYDE DEHYDROGENASE, MITOCHONDRIAL"/>
    <property type="match status" value="1"/>
</dbReference>
<dbReference type="Pfam" id="PF00171">
    <property type="entry name" value="Aldedh"/>
    <property type="match status" value="1"/>
</dbReference>
<feature type="domain" description="Aldehyde dehydrogenase" evidence="3">
    <location>
        <begin position="16"/>
        <end position="470"/>
    </location>
</feature>
<evidence type="ECO:0000256" key="2">
    <source>
        <dbReference type="ARBA" id="ARBA00023002"/>
    </source>
</evidence>
<organism evidence="4 5">
    <name type="scientific">Bosea minatitlanensis</name>
    <dbReference type="NCBI Taxonomy" id="128782"/>
    <lineage>
        <taxon>Bacteria</taxon>
        <taxon>Pseudomonadati</taxon>
        <taxon>Pseudomonadota</taxon>
        <taxon>Alphaproteobacteria</taxon>
        <taxon>Hyphomicrobiales</taxon>
        <taxon>Boseaceae</taxon>
        <taxon>Bosea</taxon>
    </lineage>
</organism>
<dbReference type="InterPro" id="IPR015590">
    <property type="entry name" value="Aldehyde_DH_dom"/>
</dbReference>
<protein>
    <submittedName>
        <fullName evidence="4">NAD-dependent succinate-semialdehyde dehydrogenase</fullName>
        <ecNumber evidence="4">1.2.1.-</ecNumber>
    </submittedName>
</protein>
<gene>
    <name evidence="4" type="ORF">ACFPK2_08840</name>
</gene>
<dbReference type="InterPro" id="IPR016163">
    <property type="entry name" value="Ald_DH_C"/>
</dbReference>
<dbReference type="InterPro" id="IPR050740">
    <property type="entry name" value="Aldehyde_DH_Superfamily"/>
</dbReference>
<dbReference type="Proteomes" id="UP001595976">
    <property type="component" value="Unassembled WGS sequence"/>
</dbReference>
<keyword evidence="2 4" id="KW-0560">Oxidoreductase</keyword>
<name>A0ABW0F2A4_9HYPH</name>
<comment type="caution">
    <text evidence="4">The sequence shown here is derived from an EMBL/GenBank/DDBJ whole genome shotgun (WGS) entry which is preliminary data.</text>
</comment>
<dbReference type="Gene3D" id="3.40.605.10">
    <property type="entry name" value="Aldehyde Dehydrogenase, Chain A, domain 1"/>
    <property type="match status" value="1"/>
</dbReference>
<dbReference type="InterPro" id="IPR016162">
    <property type="entry name" value="Ald_DH_N"/>
</dbReference>
<sequence>MTTYPDLKLYIGGAWRKTAEELPVLNPADESVIGAVPVASQADLDDALAAAAEGFRLWSRTAPRERGAIMLRAAALMRERAEEIAHAITLEHGKPFRQACLEVVRGCEFFEWDAAEGQRTYGRVVPSEPGIRYIVMRQPVGIVAAFSPWNFPMSQPARKIAGALAAGCAIIIKAAEETPAGALHIARALHDAGLPPGVFNLVFGVPARISDYLIPKPQTRLVAFTGSTAVGKHLSELAARHMTPVLMELGGHAPVIVCDDVDPVAAAQASATRKVRNAGQVCTSPTRFFVQEAIFERFARSFVEKARATVVGNGLDPATEMGPVANHRRIEALEALTADARARGGRVLTGGERIGNRGYFFPPTVLTELPDDARALREEPFGPMAIINPVRSVEEAIEKANALPFGLAAYGFTHSAARADLLAEGIEAGNVSINTLEASVAEVPFGGVKDSGYGREGGAEGLDHYMTIKTLSHRMAI</sequence>
<evidence type="ECO:0000259" key="3">
    <source>
        <dbReference type="Pfam" id="PF00171"/>
    </source>
</evidence>
<dbReference type="Gene3D" id="3.40.309.10">
    <property type="entry name" value="Aldehyde Dehydrogenase, Chain A, domain 2"/>
    <property type="match status" value="1"/>
</dbReference>
<accession>A0ABW0F2A4</accession>
<comment type="similarity">
    <text evidence="1">Belongs to the aldehyde dehydrogenase family.</text>
</comment>
<evidence type="ECO:0000313" key="5">
    <source>
        <dbReference type="Proteomes" id="UP001595976"/>
    </source>
</evidence>
<reference evidence="5" key="1">
    <citation type="journal article" date="2019" name="Int. J. Syst. Evol. Microbiol.">
        <title>The Global Catalogue of Microorganisms (GCM) 10K type strain sequencing project: providing services to taxonomists for standard genome sequencing and annotation.</title>
        <authorList>
            <consortium name="The Broad Institute Genomics Platform"/>
            <consortium name="The Broad Institute Genome Sequencing Center for Infectious Disease"/>
            <person name="Wu L."/>
            <person name="Ma J."/>
        </authorList>
    </citation>
    <scope>NUCLEOTIDE SEQUENCE [LARGE SCALE GENOMIC DNA]</scope>
    <source>
        <strain evidence="5">CGMCC 1.15643</strain>
    </source>
</reference>
<dbReference type="EMBL" id="JBHSLI010000003">
    <property type="protein sequence ID" value="MFC5293096.1"/>
    <property type="molecule type" value="Genomic_DNA"/>
</dbReference>
<dbReference type="EC" id="1.2.1.-" evidence="4"/>
<dbReference type="InterPro" id="IPR016161">
    <property type="entry name" value="Ald_DH/histidinol_DH"/>
</dbReference>
<dbReference type="CDD" id="cd07103">
    <property type="entry name" value="ALDH_F5_SSADH_GabD"/>
    <property type="match status" value="1"/>
</dbReference>
<dbReference type="RefSeq" id="WP_158444297.1">
    <property type="nucleotide sequence ID" value="NZ_JAOAOS010000006.1"/>
</dbReference>